<evidence type="ECO:0000313" key="1">
    <source>
        <dbReference type="EMBL" id="MPC71205.1"/>
    </source>
</evidence>
<organism evidence="1 2">
    <name type="scientific">Portunus trituberculatus</name>
    <name type="common">Swimming crab</name>
    <name type="synonym">Neptunus trituberculatus</name>
    <dbReference type="NCBI Taxonomy" id="210409"/>
    <lineage>
        <taxon>Eukaryota</taxon>
        <taxon>Metazoa</taxon>
        <taxon>Ecdysozoa</taxon>
        <taxon>Arthropoda</taxon>
        <taxon>Crustacea</taxon>
        <taxon>Multicrustacea</taxon>
        <taxon>Malacostraca</taxon>
        <taxon>Eumalacostraca</taxon>
        <taxon>Eucarida</taxon>
        <taxon>Decapoda</taxon>
        <taxon>Pleocyemata</taxon>
        <taxon>Brachyura</taxon>
        <taxon>Eubrachyura</taxon>
        <taxon>Portunoidea</taxon>
        <taxon>Portunidae</taxon>
        <taxon>Portuninae</taxon>
        <taxon>Portunus</taxon>
    </lineage>
</organism>
<comment type="caution">
    <text evidence="1">The sequence shown here is derived from an EMBL/GenBank/DDBJ whole genome shotgun (WGS) entry which is preliminary data.</text>
</comment>
<dbReference type="Proteomes" id="UP000324222">
    <property type="component" value="Unassembled WGS sequence"/>
</dbReference>
<evidence type="ECO:0000313" key="2">
    <source>
        <dbReference type="Proteomes" id="UP000324222"/>
    </source>
</evidence>
<sequence>MPRLLHSFVQGRLFSRLSPIFLSPSVESISERDATYDSCHCHLLSQTGAQSLPLSQELAPG</sequence>
<proteinExistence type="predicted"/>
<keyword evidence="2" id="KW-1185">Reference proteome</keyword>
<dbReference type="AlphaFoldDB" id="A0A5B7HNH4"/>
<dbReference type="EMBL" id="VSRR010032489">
    <property type="protein sequence ID" value="MPC71205.1"/>
    <property type="molecule type" value="Genomic_DNA"/>
</dbReference>
<accession>A0A5B7HNH4</accession>
<gene>
    <name evidence="1" type="ORF">E2C01_065477</name>
</gene>
<name>A0A5B7HNH4_PORTR</name>
<protein>
    <submittedName>
        <fullName evidence="1">Uncharacterized protein</fullName>
    </submittedName>
</protein>
<reference evidence="1 2" key="1">
    <citation type="submission" date="2019-05" db="EMBL/GenBank/DDBJ databases">
        <title>Another draft genome of Portunus trituberculatus and its Hox gene families provides insights of decapod evolution.</title>
        <authorList>
            <person name="Jeong J.-H."/>
            <person name="Song I."/>
            <person name="Kim S."/>
            <person name="Choi T."/>
            <person name="Kim D."/>
            <person name="Ryu S."/>
            <person name="Kim W."/>
        </authorList>
    </citation>
    <scope>NUCLEOTIDE SEQUENCE [LARGE SCALE GENOMIC DNA]</scope>
    <source>
        <tissue evidence="1">Muscle</tissue>
    </source>
</reference>